<evidence type="ECO:0000313" key="2">
    <source>
        <dbReference type="EMBL" id="QQR92780.1"/>
    </source>
</evidence>
<dbReference type="SUPFAM" id="SSF52833">
    <property type="entry name" value="Thioredoxin-like"/>
    <property type="match status" value="1"/>
</dbReference>
<evidence type="ECO:0000259" key="1">
    <source>
        <dbReference type="PROSITE" id="PS51352"/>
    </source>
</evidence>
<organism evidence="2">
    <name type="scientific">Candidatus Iainarchaeum sp</name>
    <dbReference type="NCBI Taxonomy" id="3101447"/>
    <lineage>
        <taxon>Archaea</taxon>
        <taxon>Candidatus Iainarchaeota</taxon>
        <taxon>Candidatus Iainarchaeia</taxon>
        <taxon>Candidatus Iainarchaeales</taxon>
        <taxon>Candidatus Iainarchaeaceae</taxon>
        <taxon>Candidatus Iainarchaeum</taxon>
    </lineage>
</organism>
<sequence>MRFPVVIGLLLLALVLSGCVQSQLKTRDTSQIAPTSITTFQVISNAEICQQDGKPIIRLYSTTWCPHCKWINDTFNGVMKEYVDQGKIVAMHWDVDIKDDQFTPKIDDDFPVSELELFQSVNPNGTIPTYVFGCKYYRVGNGFETQDDLDAEAGEFKALIEKLLAESDSN</sequence>
<dbReference type="InterPro" id="IPR036249">
    <property type="entry name" value="Thioredoxin-like_sf"/>
</dbReference>
<feature type="domain" description="Thioredoxin" evidence="1">
    <location>
        <begin position="22"/>
        <end position="154"/>
    </location>
</feature>
<reference evidence="2" key="1">
    <citation type="submission" date="2020-11" db="EMBL/GenBank/DDBJ databases">
        <title>Connecting structure to function with the recovery of over 1000 high-quality activated sludge metagenome-assembled genomes encoding full-length rRNA genes using long-read sequencing.</title>
        <authorList>
            <person name="Singleton C.M."/>
            <person name="Petriglieri F."/>
            <person name="Kristensen J.M."/>
            <person name="Kirkegaard R.H."/>
            <person name="Michaelsen T.Y."/>
            <person name="Andersen M.H."/>
            <person name="Karst S.M."/>
            <person name="Dueholm M.S."/>
            <person name="Nielsen P.H."/>
            <person name="Albertsen M."/>
        </authorList>
    </citation>
    <scope>NUCLEOTIDE SEQUENCE</scope>
    <source>
        <strain evidence="2">Fred_18-Q3-R57-64_BAT3C.431</strain>
    </source>
</reference>
<dbReference type="AlphaFoldDB" id="A0A7T9I1U3"/>
<dbReference type="EMBL" id="CP064981">
    <property type="protein sequence ID" value="QQR92780.1"/>
    <property type="molecule type" value="Genomic_DNA"/>
</dbReference>
<dbReference type="PROSITE" id="PS51257">
    <property type="entry name" value="PROKAR_LIPOPROTEIN"/>
    <property type="match status" value="1"/>
</dbReference>
<gene>
    <name evidence="2" type="ORF">IPJ89_00860</name>
</gene>
<dbReference type="Gene3D" id="3.40.30.10">
    <property type="entry name" value="Glutaredoxin"/>
    <property type="match status" value="1"/>
</dbReference>
<proteinExistence type="predicted"/>
<dbReference type="PROSITE" id="PS51352">
    <property type="entry name" value="THIOREDOXIN_2"/>
    <property type="match status" value="1"/>
</dbReference>
<dbReference type="Proteomes" id="UP000596004">
    <property type="component" value="Chromosome"/>
</dbReference>
<name>A0A7T9I1U3_9ARCH</name>
<dbReference type="Pfam" id="PF00085">
    <property type="entry name" value="Thioredoxin"/>
    <property type="match status" value="1"/>
</dbReference>
<dbReference type="InterPro" id="IPR013766">
    <property type="entry name" value="Thioredoxin_domain"/>
</dbReference>
<protein>
    <submittedName>
        <fullName evidence="2">Thioredoxin family protein</fullName>
    </submittedName>
</protein>
<accession>A0A7T9I1U3</accession>